<evidence type="ECO:0000313" key="5">
    <source>
        <dbReference type="EMBL" id="MFC4983221.1"/>
    </source>
</evidence>
<evidence type="ECO:0000259" key="4">
    <source>
        <dbReference type="PROSITE" id="PS50932"/>
    </source>
</evidence>
<dbReference type="Pfam" id="PF00356">
    <property type="entry name" value="LacI"/>
    <property type="match status" value="1"/>
</dbReference>
<dbReference type="GeneID" id="31235604"/>
<dbReference type="CDD" id="cd01392">
    <property type="entry name" value="HTH_LacI"/>
    <property type="match status" value="1"/>
</dbReference>
<dbReference type="RefSeq" id="WP_033303451.1">
    <property type="nucleotide sequence ID" value="NZ_JBHSJE010000014.1"/>
</dbReference>
<dbReference type="PANTHER" id="PTHR30146">
    <property type="entry name" value="LACI-RELATED TRANSCRIPTIONAL REPRESSOR"/>
    <property type="match status" value="1"/>
</dbReference>
<gene>
    <name evidence="5" type="ORF">ACFPL4_33635</name>
</gene>
<comment type="caution">
    <text evidence="5">The sequence shown here is derived from an EMBL/GenBank/DDBJ whole genome shotgun (WGS) entry which is preliminary data.</text>
</comment>
<dbReference type="InterPro" id="IPR000843">
    <property type="entry name" value="HTH_LacI"/>
</dbReference>
<dbReference type="CDD" id="cd06267">
    <property type="entry name" value="PBP1_LacI_sugar_binding-like"/>
    <property type="match status" value="1"/>
</dbReference>
<dbReference type="InterPro" id="IPR010982">
    <property type="entry name" value="Lambda_DNA-bd_dom_sf"/>
</dbReference>
<evidence type="ECO:0000256" key="1">
    <source>
        <dbReference type="ARBA" id="ARBA00023015"/>
    </source>
</evidence>
<dbReference type="Proteomes" id="UP001595908">
    <property type="component" value="Unassembled WGS sequence"/>
</dbReference>
<dbReference type="InterPro" id="IPR028082">
    <property type="entry name" value="Peripla_BP_I"/>
</dbReference>
<dbReference type="PANTHER" id="PTHR30146:SF109">
    <property type="entry name" value="HTH-TYPE TRANSCRIPTIONAL REGULATOR GALS"/>
    <property type="match status" value="1"/>
</dbReference>
<reference evidence="6" key="1">
    <citation type="journal article" date="2019" name="Int. J. Syst. Evol. Microbiol.">
        <title>The Global Catalogue of Microorganisms (GCM) 10K type strain sequencing project: providing services to taxonomists for standard genome sequencing and annotation.</title>
        <authorList>
            <consortium name="The Broad Institute Genomics Platform"/>
            <consortium name="The Broad Institute Genome Sequencing Center for Infectious Disease"/>
            <person name="Wu L."/>
            <person name="Ma J."/>
        </authorList>
    </citation>
    <scope>NUCLEOTIDE SEQUENCE [LARGE SCALE GENOMIC DNA]</scope>
    <source>
        <strain evidence="6">ICMP 257</strain>
    </source>
</reference>
<dbReference type="SUPFAM" id="SSF47413">
    <property type="entry name" value="lambda repressor-like DNA-binding domains"/>
    <property type="match status" value="1"/>
</dbReference>
<keyword evidence="2 5" id="KW-0238">DNA-binding</keyword>
<evidence type="ECO:0000256" key="2">
    <source>
        <dbReference type="ARBA" id="ARBA00023125"/>
    </source>
</evidence>
<dbReference type="InterPro" id="IPR046335">
    <property type="entry name" value="LacI/GalR-like_sensor"/>
</dbReference>
<sequence length="350" mass="37188">MKPRVGIADVAREADVSTGTVSNVFNRPEIVAVHTRNRVLSAIERLGYVRSENARVLRGQPSRIIAVLVHDLTNPYCMTLVQGAEEAARAAGLAVMVYTSPRNTAEEARCLALLTEHEIRGVLITPADTSDDFMAALPRSGIPCVLMDHDARPGRPRVCSVAIDDVTGGRLAVQHLLAAGHRSVGFISGPPHLPQVARRRAGALEAVAHAGLPATALRELDCPAMTVAAGRSAGRRLLNVTNRPTALFCAHDLLALGVLHELNEAGLRVPSDVALVGCDDSAYASSASVPLTSLQRPGRMVGATAVRLLEAETSLPDGEHDHVQVVLTPELAVRRSTAARDAHSSLQHRL</sequence>
<keyword evidence="6" id="KW-1185">Reference proteome</keyword>
<feature type="domain" description="HTH lacI-type" evidence="4">
    <location>
        <begin position="5"/>
        <end position="59"/>
    </location>
</feature>
<keyword evidence="1" id="KW-0805">Transcription regulation</keyword>
<dbReference type="SMART" id="SM00354">
    <property type="entry name" value="HTH_LACI"/>
    <property type="match status" value="1"/>
</dbReference>
<organism evidence="5 6">
    <name type="scientific">Streptomyces atroolivaceus</name>
    <dbReference type="NCBI Taxonomy" id="66869"/>
    <lineage>
        <taxon>Bacteria</taxon>
        <taxon>Bacillati</taxon>
        <taxon>Actinomycetota</taxon>
        <taxon>Actinomycetes</taxon>
        <taxon>Kitasatosporales</taxon>
        <taxon>Streptomycetaceae</taxon>
        <taxon>Streptomyces</taxon>
    </lineage>
</organism>
<accession>A0ABV9VL52</accession>
<dbReference type="Gene3D" id="1.10.260.40">
    <property type="entry name" value="lambda repressor-like DNA-binding domains"/>
    <property type="match status" value="1"/>
</dbReference>
<evidence type="ECO:0000256" key="3">
    <source>
        <dbReference type="ARBA" id="ARBA00023163"/>
    </source>
</evidence>
<dbReference type="Pfam" id="PF13377">
    <property type="entry name" value="Peripla_BP_3"/>
    <property type="match status" value="1"/>
</dbReference>
<dbReference type="EMBL" id="JBHSJE010000014">
    <property type="protein sequence ID" value="MFC4983221.1"/>
    <property type="molecule type" value="Genomic_DNA"/>
</dbReference>
<protein>
    <submittedName>
        <fullName evidence="5">LacI family DNA-binding transcriptional regulator</fullName>
    </submittedName>
</protein>
<dbReference type="GO" id="GO:0003677">
    <property type="term" value="F:DNA binding"/>
    <property type="evidence" value="ECO:0007669"/>
    <property type="project" value="UniProtKB-KW"/>
</dbReference>
<proteinExistence type="predicted"/>
<name>A0ABV9VL52_STRAZ</name>
<dbReference type="SUPFAM" id="SSF53822">
    <property type="entry name" value="Periplasmic binding protein-like I"/>
    <property type="match status" value="1"/>
</dbReference>
<keyword evidence="3" id="KW-0804">Transcription</keyword>
<dbReference type="PROSITE" id="PS50932">
    <property type="entry name" value="HTH_LACI_2"/>
    <property type="match status" value="1"/>
</dbReference>
<dbReference type="Gene3D" id="3.40.50.2300">
    <property type="match status" value="2"/>
</dbReference>
<evidence type="ECO:0000313" key="6">
    <source>
        <dbReference type="Proteomes" id="UP001595908"/>
    </source>
</evidence>